<protein>
    <recommendedName>
        <fullName evidence="2">Enoyl reductase (ER) domain-containing protein</fullName>
    </recommendedName>
</protein>
<proteinExistence type="predicted"/>
<dbReference type="InterPro" id="IPR041694">
    <property type="entry name" value="ADH_N_2"/>
</dbReference>
<dbReference type="FunFam" id="3.40.50.720:FF:000121">
    <property type="entry name" value="Prostaglandin reductase 2"/>
    <property type="match status" value="1"/>
</dbReference>
<evidence type="ECO:0000313" key="3">
    <source>
        <dbReference type="EMBL" id="ORX40844.1"/>
    </source>
</evidence>
<evidence type="ECO:0000256" key="1">
    <source>
        <dbReference type="ARBA" id="ARBA00023002"/>
    </source>
</evidence>
<evidence type="ECO:0000313" key="4">
    <source>
        <dbReference type="Proteomes" id="UP000193218"/>
    </source>
</evidence>
<dbReference type="AlphaFoldDB" id="A0A1Y1UTJ4"/>
<dbReference type="SMART" id="SM00829">
    <property type="entry name" value="PKS_ER"/>
    <property type="match status" value="1"/>
</dbReference>
<accession>A0A1Y1UTJ4</accession>
<dbReference type="GO" id="GO:0016628">
    <property type="term" value="F:oxidoreductase activity, acting on the CH-CH group of donors, NAD or NADP as acceptor"/>
    <property type="evidence" value="ECO:0007669"/>
    <property type="project" value="InterPro"/>
</dbReference>
<organism evidence="3 4">
    <name type="scientific">Kockovaella imperatae</name>
    <dbReference type="NCBI Taxonomy" id="4999"/>
    <lineage>
        <taxon>Eukaryota</taxon>
        <taxon>Fungi</taxon>
        <taxon>Dikarya</taxon>
        <taxon>Basidiomycota</taxon>
        <taxon>Agaricomycotina</taxon>
        <taxon>Tremellomycetes</taxon>
        <taxon>Tremellales</taxon>
        <taxon>Cuniculitremaceae</taxon>
        <taxon>Kockovaella</taxon>
    </lineage>
</organism>
<dbReference type="Pfam" id="PF16884">
    <property type="entry name" value="ADH_N_2"/>
    <property type="match status" value="1"/>
</dbReference>
<dbReference type="InterPro" id="IPR020843">
    <property type="entry name" value="ER"/>
</dbReference>
<name>A0A1Y1UTJ4_9TREE</name>
<dbReference type="PANTHER" id="PTHR43205">
    <property type="entry name" value="PROSTAGLANDIN REDUCTASE"/>
    <property type="match status" value="1"/>
</dbReference>
<dbReference type="RefSeq" id="XP_021874523.1">
    <property type="nucleotide sequence ID" value="XM_022014376.1"/>
</dbReference>
<keyword evidence="4" id="KW-1185">Reference proteome</keyword>
<dbReference type="OrthoDB" id="809632at2759"/>
<dbReference type="FunCoup" id="A0A1Y1UTJ4">
    <property type="interactions" value="58"/>
</dbReference>
<dbReference type="InterPro" id="IPR036291">
    <property type="entry name" value="NAD(P)-bd_dom_sf"/>
</dbReference>
<dbReference type="InParanoid" id="A0A1Y1UTJ4"/>
<dbReference type="CDD" id="cd05288">
    <property type="entry name" value="PGDH"/>
    <property type="match status" value="1"/>
</dbReference>
<dbReference type="InterPro" id="IPR045010">
    <property type="entry name" value="MDR_fam"/>
</dbReference>
<reference evidence="3 4" key="1">
    <citation type="submission" date="2017-03" db="EMBL/GenBank/DDBJ databases">
        <title>Widespread Adenine N6-methylation of Active Genes in Fungi.</title>
        <authorList>
            <consortium name="DOE Joint Genome Institute"/>
            <person name="Mondo S.J."/>
            <person name="Dannebaum R.O."/>
            <person name="Kuo R.C."/>
            <person name="Louie K.B."/>
            <person name="Bewick A.J."/>
            <person name="Labutti K."/>
            <person name="Haridas S."/>
            <person name="Kuo A."/>
            <person name="Salamov A."/>
            <person name="Ahrendt S.R."/>
            <person name="Lau R."/>
            <person name="Bowen B.P."/>
            <person name="Lipzen A."/>
            <person name="Sullivan W."/>
            <person name="Andreopoulos W.B."/>
            <person name="Clum A."/>
            <person name="Lindquist E."/>
            <person name="Daum C."/>
            <person name="Northen T.R."/>
            <person name="Ramamoorthy G."/>
            <person name="Schmitz R.J."/>
            <person name="Gryganskyi A."/>
            <person name="Culley D."/>
            <person name="Magnuson J."/>
            <person name="James T.Y."/>
            <person name="O'Malley M.A."/>
            <person name="Stajich J.E."/>
            <person name="Spatafora J.W."/>
            <person name="Visel A."/>
            <person name="Grigoriev I.V."/>
        </authorList>
    </citation>
    <scope>NUCLEOTIDE SEQUENCE [LARGE SCALE GENOMIC DNA]</scope>
    <source>
        <strain evidence="3 4">NRRL Y-17943</strain>
    </source>
</reference>
<sequence length="369" mass="40248">MNEVHLGLLSTSDIRITMISNNTSKNNRLILAKRPEKGPVTPETFKLETVDLELVQDGQVRVKVEYSAIEATMRNWLNEARSYIEPVKLGAVMRAIGVGRVVESKSDELKAGDLVYGLLGWQEYWQGSAKEVKKRDTPPGGRDFDHIGLLGSSGMTAYVGMFDIGQLKDGDVVVVSAAAGSVGLIAVQIALAHPKCKVIAIAGSDDKCQMLKDMGCHVALNYKSEDFKQKFKDIGLIDVYFDNVGGEILDMVLGRLNPHARIIACGAVSAYSAKTPYGLVNYTSLISMKAKIQGFIVMEHAHRFAEAGAYLAKLAKEGKMKYDYTILEPKDGEQNGLSRCVEGMELVSSGNNVGKTVIHMSRSDRKASL</sequence>
<dbReference type="SUPFAM" id="SSF50129">
    <property type="entry name" value="GroES-like"/>
    <property type="match status" value="1"/>
</dbReference>
<dbReference type="EMBL" id="NBSH01000001">
    <property type="protein sequence ID" value="ORX40844.1"/>
    <property type="molecule type" value="Genomic_DNA"/>
</dbReference>
<comment type="caution">
    <text evidence="3">The sequence shown here is derived from an EMBL/GenBank/DDBJ whole genome shotgun (WGS) entry which is preliminary data.</text>
</comment>
<dbReference type="PANTHER" id="PTHR43205:SF42">
    <property type="entry name" value="ALCOHOL DEHYDROGENASE, ZINC-CONTAINING (AFU_ORTHOLOGUE AFUA_7G04530)"/>
    <property type="match status" value="1"/>
</dbReference>
<feature type="domain" description="Enoyl reductase (ER)" evidence="2">
    <location>
        <begin position="40"/>
        <end position="358"/>
    </location>
</feature>
<dbReference type="Proteomes" id="UP000193218">
    <property type="component" value="Unassembled WGS sequence"/>
</dbReference>
<evidence type="ECO:0000259" key="2">
    <source>
        <dbReference type="SMART" id="SM00829"/>
    </source>
</evidence>
<dbReference type="STRING" id="4999.A0A1Y1UTJ4"/>
<dbReference type="Gene3D" id="3.90.180.10">
    <property type="entry name" value="Medium-chain alcohol dehydrogenases, catalytic domain"/>
    <property type="match status" value="1"/>
</dbReference>
<gene>
    <name evidence="3" type="ORF">BD324DRAFT_612273</name>
</gene>
<keyword evidence="1" id="KW-0560">Oxidoreductase</keyword>
<dbReference type="InterPro" id="IPR013149">
    <property type="entry name" value="ADH-like_C"/>
</dbReference>
<dbReference type="InterPro" id="IPR011032">
    <property type="entry name" value="GroES-like_sf"/>
</dbReference>
<dbReference type="Gene3D" id="3.40.50.720">
    <property type="entry name" value="NAD(P)-binding Rossmann-like Domain"/>
    <property type="match status" value="1"/>
</dbReference>
<dbReference type="SUPFAM" id="SSF51735">
    <property type="entry name" value="NAD(P)-binding Rossmann-fold domains"/>
    <property type="match status" value="1"/>
</dbReference>
<dbReference type="Pfam" id="PF00107">
    <property type="entry name" value="ADH_zinc_N"/>
    <property type="match status" value="1"/>
</dbReference>
<dbReference type="GeneID" id="33556184"/>